<proteinExistence type="predicted"/>
<accession>A0AAE9I1C9</accession>
<name>A0AAE9I1C9_9BURK</name>
<dbReference type="RefSeq" id="WP_211943801.1">
    <property type="nucleotide sequence ID" value="NZ_CAJPVH010000045.1"/>
</dbReference>
<reference evidence="1" key="2">
    <citation type="submission" date="2022-05" db="EMBL/GenBank/DDBJ databases">
        <authorList>
            <person name="Kunte H.-J."/>
        </authorList>
    </citation>
    <scope>NUCLEOTIDE SEQUENCE</scope>
    <source>
        <strain evidence="1">G5</strain>
    </source>
</reference>
<sequence>MNRRLRFYSLYMHLRHLGGYGGNCNPKDLPEWLRMPTGIASGEGKKVCRKDILGWIGQCNGRMHLHFEIFMTRADFEAYFNETQLGRATPSTPASTDYWGDSYYVIPAGLPVLAQPPGTIENKLNGIEFPPLQGTAATDRKLYIEVKFRGGQKLTRVWRDEAEGQRTLLTVQPILEKGYEYDMYARACALYPGCPSDGYELLRFGRILSRPETLPAGNRATWFRVAFDSDKQGYIDIHNAGIQKLSDADFPSFMGWEKGKGERRHRAFHAGGALRYRCTQDADERQESRP</sequence>
<reference evidence="1" key="1">
    <citation type="journal article" date="2022" name="Microbiol. Resour. Announc.">
        <title>Genome Sequence of Cupriavidus campinensis Strain G5, a Member of a Bacterial Consortium Capable of Polyethylene Degradation.</title>
        <authorList>
            <person name="Schneider B."/>
            <person name="Pfeiffer F."/>
            <person name="Dyall-Smith M."/>
            <person name="Kunte H.J."/>
        </authorList>
    </citation>
    <scope>NUCLEOTIDE SEQUENCE</scope>
    <source>
        <strain evidence="1">G5</strain>
    </source>
</reference>
<evidence type="ECO:0000313" key="2">
    <source>
        <dbReference type="Proteomes" id="UP001056132"/>
    </source>
</evidence>
<evidence type="ECO:0000313" key="1">
    <source>
        <dbReference type="EMBL" id="URF04192.1"/>
    </source>
</evidence>
<dbReference type="Proteomes" id="UP001056132">
    <property type="component" value="Chromosome 1"/>
</dbReference>
<gene>
    <name evidence="1" type="ORF">M5D45_17250</name>
</gene>
<evidence type="ECO:0008006" key="3">
    <source>
        <dbReference type="Google" id="ProtNLM"/>
    </source>
</evidence>
<dbReference type="AlphaFoldDB" id="A0AAE9I1C9"/>
<dbReference type="EMBL" id="CP097330">
    <property type="protein sequence ID" value="URF04192.1"/>
    <property type="molecule type" value="Genomic_DNA"/>
</dbReference>
<protein>
    <recommendedName>
        <fullName evidence="3">M23 family metallopeptidase</fullName>
    </recommendedName>
</protein>
<dbReference type="KEGG" id="ccam:M5D45_17250"/>
<organism evidence="1 2">
    <name type="scientific">Cupriavidus campinensis</name>
    <dbReference type="NCBI Taxonomy" id="151783"/>
    <lineage>
        <taxon>Bacteria</taxon>
        <taxon>Pseudomonadati</taxon>
        <taxon>Pseudomonadota</taxon>
        <taxon>Betaproteobacteria</taxon>
        <taxon>Burkholderiales</taxon>
        <taxon>Burkholderiaceae</taxon>
        <taxon>Cupriavidus</taxon>
    </lineage>
</organism>